<dbReference type="InterPro" id="IPR032675">
    <property type="entry name" value="LRR_dom_sf"/>
</dbReference>
<protein>
    <recommendedName>
        <fullName evidence="3">F-box domain-containing protein</fullName>
    </recommendedName>
</protein>
<dbReference type="Gene3D" id="3.80.10.10">
    <property type="entry name" value="Ribonuclease Inhibitor"/>
    <property type="match status" value="1"/>
</dbReference>
<accession>A0A137NVH4</accession>
<organism evidence="1 2">
    <name type="scientific">Conidiobolus coronatus (strain ATCC 28846 / CBS 209.66 / NRRL 28638)</name>
    <name type="common">Delacroixia coronata</name>
    <dbReference type="NCBI Taxonomy" id="796925"/>
    <lineage>
        <taxon>Eukaryota</taxon>
        <taxon>Fungi</taxon>
        <taxon>Fungi incertae sedis</taxon>
        <taxon>Zoopagomycota</taxon>
        <taxon>Entomophthoromycotina</taxon>
        <taxon>Entomophthoromycetes</taxon>
        <taxon>Entomophthorales</taxon>
        <taxon>Ancylistaceae</taxon>
        <taxon>Conidiobolus</taxon>
    </lineage>
</organism>
<dbReference type="Proteomes" id="UP000070444">
    <property type="component" value="Unassembled WGS sequence"/>
</dbReference>
<gene>
    <name evidence="1" type="ORF">CONCODRAFT_11262</name>
</gene>
<proteinExistence type="predicted"/>
<evidence type="ECO:0008006" key="3">
    <source>
        <dbReference type="Google" id="ProtNLM"/>
    </source>
</evidence>
<evidence type="ECO:0000313" key="1">
    <source>
        <dbReference type="EMBL" id="KXN66820.1"/>
    </source>
</evidence>
<sequence>MNSDKNSLISWSNIIVSKEFQIILDTECLKEASLVSKLVREKLKPILFKYIAISEHNLTFTNDPKFNEFFIFLFKFPLIYIIPSQFGRIGKNINIEGRISNIYKTLNCAKFAKSFYLEDVGRGGLYLFQIASKLDNLTTLKLRLCSIQYSDISKIGVTLPSLKRIELTNVYFVRSPSDNISPGDFIFPSKLYRLEMFFCKVINNELMLDPYQFIFSSEFAHATHNDFRLPKNSVPSLKSLTYYTDDTFNIGLLEFLKINPNLESLKIDNFNYILSNVFNNLKSFGFNLLPNPNINYPFPTLNSILNLNIDIIAVVYLEDIKRICSSCPNLEHLYFEMSRHKKFQILINNYIEPIIFNMIKLKTFKLVFKSSWYIISDNFIHDGSQADDNFLGGLDISKLSNVKTLILEADSLAILNLNFANSKALKEVVLYCPEEKINTQDFINKFNGYSNWKFKFCENTIKGYKISN</sequence>
<dbReference type="EMBL" id="KQ964687">
    <property type="protein sequence ID" value="KXN66820.1"/>
    <property type="molecule type" value="Genomic_DNA"/>
</dbReference>
<name>A0A137NVH4_CONC2</name>
<dbReference type="SUPFAM" id="SSF52047">
    <property type="entry name" value="RNI-like"/>
    <property type="match status" value="1"/>
</dbReference>
<evidence type="ECO:0000313" key="2">
    <source>
        <dbReference type="Proteomes" id="UP000070444"/>
    </source>
</evidence>
<reference evidence="1 2" key="1">
    <citation type="journal article" date="2015" name="Genome Biol. Evol.">
        <title>Phylogenomic analyses indicate that early fungi evolved digesting cell walls of algal ancestors of land plants.</title>
        <authorList>
            <person name="Chang Y."/>
            <person name="Wang S."/>
            <person name="Sekimoto S."/>
            <person name="Aerts A.L."/>
            <person name="Choi C."/>
            <person name="Clum A."/>
            <person name="LaButti K.M."/>
            <person name="Lindquist E.A."/>
            <person name="Yee Ngan C."/>
            <person name="Ohm R.A."/>
            <person name="Salamov A.A."/>
            <person name="Grigoriev I.V."/>
            <person name="Spatafora J.W."/>
            <person name="Berbee M.L."/>
        </authorList>
    </citation>
    <scope>NUCLEOTIDE SEQUENCE [LARGE SCALE GENOMIC DNA]</scope>
    <source>
        <strain evidence="1 2">NRRL 28638</strain>
    </source>
</reference>
<keyword evidence="2" id="KW-1185">Reference proteome</keyword>
<dbReference type="AlphaFoldDB" id="A0A137NVH4"/>